<accession>A0A1G2PSC3</accession>
<protein>
    <submittedName>
        <fullName evidence="1">Uncharacterized protein</fullName>
    </submittedName>
</protein>
<organism evidence="1 2">
    <name type="scientific">Candidatus Terrybacteria bacterium RIFCSPLOWO2_01_FULL_40_23</name>
    <dbReference type="NCBI Taxonomy" id="1802366"/>
    <lineage>
        <taxon>Bacteria</taxon>
        <taxon>Candidatus Terryibacteriota</taxon>
    </lineage>
</organism>
<gene>
    <name evidence="1" type="ORF">A3A97_02915</name>
</gene>
<dbReference type="EMBL" id="MHSW01000025">
    <property type="protein sequence ID" value="OHA51197.1"/>
    <property type="molecule type" value="Genomic_DNA"/>
</dbReference>
<evidence type="ECO:0000313" key="1">
    <source>
        <dbReference type="EMBL" id="OHA51197.1"/>
    </source>
</evidence>
<comment type="caution">
    <text evidence="1">The sequence shown here is derived from an EMBL/GenBank/DDBJ whole genome shotgun (WGS) entry which is preliminary data.</text>
</comment>
<dbReference type="Proteomes" id="UP000176951">
    <property type="component" value="Unassembled WGS sequence"/>
</dbReference>
<proteinExistence type="predicted"/>
<name>A0A1G2PSC3_9BACT</name>
<dbReference type="AlphaFoldDB" id="A0A1G2PSC3"/>
<evidence type="ECO:0000313" key="2">
    <source>
        <dbReference type="Proteomes" id="UP000176951"/>
    </source>
</evidence>
<reference evidence="1 2" key="1">
    <citation type="journal article" date="2016" name="Nat. Commun.">
        <title>Thousands of microbial genomes shed light on interconnected biogeochemical processes in an aquifer system.</title>
        <authorList>
            <person name="Anantharaman K."/>
            <person name="Brown C.T."/>
            <person name="Hug L.A."/>
            <person name="Sharon I."/>
            <person name="Castelle C.J."/>
            <person name="Probst A.J."/>
            <person name="Thomas B.C."/>
            <person name="Singh A."/>
            <person name="Wilkins M.J."/>
            <person name="Karaoz U."/>
            <person name="Brodie E.L."/>
            <person name="Williams K.H."/>
            <person name="Hubbard S.S."/>
            <person name="Banfield J.F."/>
        </authorList>
    </citation>
    <scope>NUCLEOTIDE SEQUENCE [LARGE SCALE GENOMIC DNA]</scope>
</reference>
<sequence length="113" mass="13205">MVSSFFERKKMPQTTYDSSGASWNAQAFCNKWRSGMFIEINDYRGPRSQWKRRRLLLVKKNSSEVWHAIELTLVNCRMIAKGKLPEPIEITLEYITTPQINFICDQLPADLGY</sequence>